<accession>A0A1Y2F131</accession>
<keyword evidence="4 7" id="KW-1133">Transmembrane helix</keyword>
<dbReference type="OrthoDB" id="420606at2759"/>
<evidence type="ECO:0000256" key="5">
    <source>
        <dbReference type="ARBA" id="ARBA00023136"/>
    </source>
</evidence>
<reference evidence="8 9" key="1">
    <citation type="submission" date="2016-07" db="EMBL/GenBank/DDBJ databases">
        <title>Pervasive Adenine N6-methylation of Active Genes in Fungi.</title>
        <authorList>
            <consortium name="DOE Joint Genome Institute"/>
            <person name="Mondo S.J."/>
            <person name="Dannebaum R.O."/>
            <person name="Kuo R.C."/>
            <person name="Labutti K."/>
            <person name="Haridas S."/>
            <person name="Kuo A."/>
            <person name="Salamov A."/>
            <person name="Ahrendt S.R."/>
            <person name="Lipzen A."/>
            <person name="Sullivan W."/>
            <person name="Andreopoulos W.B."/>
            <person name="Clum A."/>
            <person name="Lindquist E."/>
            <person name="Daum C."/>
            <person name="Ramamoorthy G.K."/>
            <person name="Gryganskyi A."/>
            <person name="Culley D."/>
            <person name="Magnuson J.K."/>
            <person name="James T.Y."/>
            <person name="O'Malley M.A."/>
            <person name="Stajich J.E."/>
            <person name="Spatafora J.W."/>
            <person name="Visel A."/>
            <person name="Grigoriev I.V."/>
        </authorList>
    </citation>
    <scope>NUCLEOTIDE SEQUENCE [LARGE SCALE GENOMIC DNA]</scope>
    <source>
        <strain evidence="8 9">62-1032</strain>
    </source>
</reference>
<dbReference type="PANTHER" id="PTHR13285">
    <property type="entry name" value="ACYLTRANSFERASE"/>
    <property type="match status" value="1"/>
</dbReference>
<dbReference type="Proteomes" id="UP000193467">
    <property type="component" value="Unassembled WGS sequence"/>
</dbReference>
<evidence type="ECO:0000256" key="1">
    <source>
        <dbReference type="ARBA" id="ARBA00004141"/>
    </source>
</evidence>
<keyword evidence="8" id="KW-0012">Acyltransferase</keyword>
<comment type="caution">
    <text evidence="8">The sequence shown here is derived from an EMBL/GenBank/DDBJ whole genome shotgun (WGS) entry which is preliminary data.</text>
</comment>
<dbReference type="EMBL" id="MCGR01000031">
    <property type="protein sequence ID" value="ORY77588.1"/>
    <property type="molecule type" value="Genomic_DNA"/>
</dbReference>
<protein>
    <submittedName>
        <fullName evidence="8">MBOAT, membrane-bound O-acyltransferase family-domain-containing protein</fullName>
    </submittedName>
</protein>
<evidence type="ECO:0000313" key="8">
    <source>
        <dbReference type="EMBL" id="ORY77588.1"/>
    </source>
</evidence>
<feature type="transmembrane region" description="Helical" evidence="7">
    <location>
        <begin position="477"/>
        <end position="494"/>
    </location>
</feature>
<feature type="transmembrane region" description="Helical" evidence="7">
    <location>
        <begin position="76"/>
        <end position="93"/>
    </location>
</feature>
<dbReference type="GO" id="GO:0005783">
    <property type="term" value="C:endoplasmic reticulum"/>
    <property type="evidence" value="ECO:0007669"/>
    <property type="project" value="TreeGrafter"/>
</dbReference>
<keyword evidence="8" id="KW-0808">Transferase</keyword>
<evidence type="ECO:0000256" key="2">
    <source>
        <dbReference type="ARBA" id="ARBA00010323"/>
    </source>
</evidence>
<feature type="transmembrane region" description="Helical" evidence="7">
    <location>
        <begin position="553"/>
        <end position="571"/>
    </location>
</feature>
<dbReference type="Pfam" id="PF03062">
    <property type="entry name" value="MBOAT"/>
    <property type="match status" value="1"/>
</dbReference>
<comment type="subcellular location">
    <subcellularLocation>
        <location evidence="1">Membrane</location>
        <topology evidence="1">Multi-pass membrane protein</topology>
    </subcellularLocation>
</comment>
<proteinExistence type="inferred from homology"/>
<keyword evidence="5 7" id="KW-0472">Membrane</keyword>
<evidence type="ECO:0000256" key="4">
    <source>
        <dbReference type="ARBA" id="ARBA00022989"/>
    </source>
</evidence>
<feature type="compositionally biased region" description="Low complexity" evidence="6">
    <location>
        <begin position="235"/>
        <end position="258"/>
    </location>
</feature>
<evidence type="ECO:0000313" key="9">
    <source>
        <dbReference type="Proteomes" id="UP000193467"/>
    </source>
</evidence>
<gene>
    <name evidence="8" type="ORF">BCR35DRAFT_314305</name>
</gene>
<feature type="transmembrane region" description="Helical" evidence="7">
    <location>
        <begin position="383"/>
        <end position="402"/>
    </location>
</feature>
<evidence type="ECO:0000256" key="3">
    <source>
        <dbReference type="ARBA" id="ARBA00022692"/>
    </source>
</evidence>
<keyword evidence="9" id="KW-1185">Reference proteome</keyword>
<evidence type="ECO:0000256" key="6">
    <source>
        <dbReference type="SAM" id="MobiDB-lite"/>
    </source>
</evidence>
<dbReference type="GO" id="GO:0008374">
    <property type="term" value="F:O-acyltransferase activity"/>
    <property type="evidence" value="ECO:0007669"/>
    <property type="project" value="TreeGrafter"/>
</dbReference>
<dbReference type="PANTHER" id="PTHR13285:SF18">
    <property type="entry name" value="PROTEIN-CYSTEINE N-PALMITOYLTRANSFERASE RASP"/>
    <property type="match status" value="1"/>
</dbReference>
<dbReference type="InterPro" id="IPR051085">
    <property type="entry name" value="MB_O-acyltransferase"/>
</dbReference>
<feature type="transmembrane region" description="Helical" evidence="7">
    <location>
        <begin position="340"/>
        <end position="363"/>
    </location>
</feature>
<dbReference type="FunCoup" id="A0A1Y2F131">
    <property type="interactions" value="131"/>
</dbReference>
<dbReference type="AlphaFoldDB" id="A0A1Y2F131"/>
<feature type="transmembrane region" description="Helical" evidence="7">
    <location>
        <begin position="113"/>
        <end position="144"/>
    </location>
</feature>
<dbReference type="InterPro" id="IPR004299">
    <property type="entry name" value="MBOAT_fam"/>
</dbReference>
<dbReference type="GO" id="GO:0016020">
    <property type="term" value="C:membrane"/>
    <property type="evidence" value="ECO:0007669"/>
    <property type="project" value="UniProtKB-SubCell"/>
</dbReference>
<feature type="region of interest" description="Disordered" evidence="6">
    <location>
        <begin position="234"/>
        <end position="258"/>
    </location>
</feature>
<feature type="transmembrane region" description="Helical" evidence="7">
    <location>
        <begin position="445"/>
        <end position="471"/>
    </location>
</feature>
<dbReference type="InParanoid" id="A0A1Y2F131"/>
<sequence length="586" mass="66682">MSGAYHLSFIRFLSRSRLPVSRGELLGLPRTSAGRHLGEFSNPNYPLFAHRLSPGWLFGWKVDTSDHQWNSFRSHLPMLLGLLGLYMLSSTLFNRFYRPSSQSSTTSLPPKAIFILSFALPLLFLLHGSSLPKILGILTLNFWVSRLARWGGKWTKAAPVVGWTVNLAILFSNELCEGYRWGTISSGLAWLDDEAYRGILPRWHINWNITMLRLISFNLDYYWACTSAPPPLPAPASVSPKTPTHPPTSTTASTERALTTTSHPLTSYSFPLYLAYTLYPPLYLAGPIITYNSFVSQLLSPLHTRPPPPPTSTAGRLSPSPRASLQPAPEEVRRKLLVSYAIRFLACLLTMEVVLHSMYVVAIKDESRRGAWEGASPMEVSMVGFWNLIVVWLKLLIPWRFFRLWALLDGIDPPENMVRCMANNYSTLGFWRSWHRSYNLWVVRYIYIPLGGTSHAWLATLIVFTFVALWHDLSLKLLTWGWVISLFVLPEMIAKKVVPWEKYGHHSFYRHLAALGGVVNILMMLTANLIGFAIGTEGTRYMWRSMVGSWEGIRFMVVASACLFVAVQVMFEYREEERRRGISRRC</sequence>
<evidence type="ECO:0000256" key="7">
    <source>
        <dbReference type="SAM" id="Phobius"/>
    </source>
</evidence>
<feature type="transmembrane region" description="Helical" evidence="7">
    <location>
        <begin position="514"/>
        <end position="533"/>
    </location>
</feature>
<dbReference type="GO" id="GO:0006506">
    <property type="term" value="P:GPI anchor biosynthetic process"/>
    <property type="evidence" value="ECO:0007669"/>
    <property type="project" value="TreeGrafter"/>
</dbReference>
<organism evidence="8 9">
    <name type="scientific">Leucosporidium creatinivorum</name>
    <dbReference type="NCBI Taxonomy" id="106004"/>
    <lineage>
        <taxon>Eukaryota</taxon>
        <taxon>Fungi</taxon>
        <taxon>Dikarya</taxon>
        <taxon>Basidiomycota</taxon>
        <taxon>Pucciniomycotina</taxon>
        <taxon>Microbotryomycetes</taxon>
        <taxon>Leucosporidiales</taxon>
        <taxon>Leucosporidium</taxon>
    </lineage>
</organism>
<name>A0A1Y2F131_9BASI</name>
<keyword evidence="3 7" id="KW-0812">Transmembrane</keyword>
<comment type="similarity">
    <text evidence="2">Belongs to the membrane-bound acyltransferase family.</text>
</comment>
<feature type="region of interest" description="Disordered" evidence="6">
    <location>
        <begin position="305"/>
        <end position="327"/>
    </location>
</feature>
<dbReference type="STRING" id="106004.A0A1Y2F131"/>